<keyword evidence="2" id="KW-1185">Reference proteome</keyword>
<organism evidence="1 2">
    <name type="scientific">Auricularia subglabra (strain TFB-10046 / SS5)</name>
    <name type="common">White-rot fungus</name>
    <name type="synonym">Auricularia delicata (strain TFB10046)</name>
    <dbReference type="NCBI Taxonomy" id="717982"/>
    <lineage>
        <taxon>Eukaryota</taxon>
        <taxon>Fungi</taxon>
        <taxon>Dikarya</taxon>
        <taxon>Basidiomycota</taxon>
        <taxon>Agaricomycotina</taxon>
        <taxon>Agaricomycetes</taxon>
        <taxon>Auriculariales</taxon>
        <taxon>Auriculariaceae</taxon>
        <taxon>Auricularia</taxon>
    </lineage>
</organism>
<evidence type="ECO:0000313" key="1">
    <source>
        <dbReference type="EMBL" id="EJD37981.1"/>
    </source>
</evidence>
<name>J0DBK2_AURST</name>
<evidence type="ECO:0000313" key="2">
    <source>
        <dbReference type="Proteomes" id="UP000006514"/>
    </source>
</evidence>
<reference evidence="2" key="1">
    <citation type="journal article" date="2012" name="Science">
        <title>The Paleozoic origin of enzymatic lignin decomposition reconstructed from 31 fungal genomes.</title>
        <authorList>
            <person name="Floudas D."/>
            <person name="Binder M."/>
            <person name="Riley R."/>
            <person name="Barry K."/>
            <person name="Blanchette R.A."/>
            <person name="Henrissat B."/>
            <person name="Martinez A.T."/>
            <person name="Otillar R."/>
            <person name="Spatafora J.W."/>
            <person name="Yadav J.S."/>
            <person name="Aerts A."/>
            <person name="Benoit I."/>
            <person name="Boyd A."/>
            <person name="Carlson A."/>
            <person name="Copeland A."/>
            <person name="Coutinho P.M."/>
            <person name="de Vries R.P."/>
            <person name="Ferreira P."/>
            <person name="Findley K."/>
            <person name="Foster B."/>
            <person name="Gaskell J."/>
            <person name="Glotzer D."/>
            <person name="Gorecki P."/>
            <person name="Heitman J."/>
            <person name="Hesse C."/>
            <person name="Hori C."/>
            <person name="Igarashi K."/>
            <person name="Jurgens J.A."/>
            <person name="Kallen N."/>
            <person name="Kersten P."/>
            <person name="Kohler A."/>
            <person name="Kuees U."/>
            <person name="Kumar T.K.A."/>
            <person name="Kuo A."/>
            <person name="LaButti K."/>
            <person name="Larrondo L.F."/>
            <person name="Lindquist E."/>
            <person name="Ling A."/>
            <person name="Lombard V."/>
            <person name="Lucas S."/>
            <person name="Lundell T."/>
            <person name="Martin R."/>
            <person name="McLaughlin D.J."/>
            <person name="Morgenstern I."/>
            <person name="Morin E."/>
            <person name="Murat C."/>
            <person name="Nagy L.G."/>
            <person name="Nolan M."/>
            <person name="Ohm R.A."/>
            <person name="Patyshakuliyeva A."/>
            <person name="Rokas A."/>
            <person name="Ruiz-Duenas F.J."/>
            <person name="Sabat G."/>
            <person name="Salamov A."/>
            <person name="Samejima M."/>
            <person name="Schmutz J."/>
            <person name="Slot J.C."/>
            <person name="St John F."/>
            <person name="Stenlid J."/>
            <person name="Sun H."/>
            <person name="Sun S."/>
            <person name="Syed K."/>
            <person name="Tsang A."/>
            <person name="Wiebenga A."/>
            <person name="Young D."/>
            <person name="Pisabarro A."/>
            <person name="Eastwood D.C."/>
            <person name="Martin F."/>
            <person name="Cullen D."/>
            <person name="Grigoriev I.V."/>
            <person name="Hibbett D.S."/>
        </authorList>
    </citation>
    <scope>NUCLEOTIDE SEQUENCE [LARGE SCALE GENOMIC DNA]</scope>
    <source>
        <strain evidence="2">TFB10046</strain>
    </source>
</reference>
<sequence length="1042" mass="117444">MNPFSVLPSDITRRILRDPVLVHEDTVAVSQTCQRLRSIVLSTPQLWNSLAVLSPKRSISYPRLIIERSQPAPLQLALAVACLPEPPEWTSTCCELLSDNLPRIERLTLITELYGLPPTPEGDEWGRPWPRDEARLVGQLHPSQWSQICHALGTPARLLRRLILYRTVFMPSRPLVLRADLFGGEAPLLRSCVLSGVSLPRGCAAFKNLVSLHYHAWNAAPALHLDEIYSMLDDLPELKMLCLKDHRFADYTAATDHPRPLVPAFRSGLNAMRMFDVRPGSLPFVRVRDFFHGIGVRRFEFQHSGMLADFPTLETIMEEYPRIATLSARPQYVELHAPDSDTTLHIRRAFWDASFLLEEPRAFAHLRRLTINEYFWPQDDALPPAPHLEALCVVLGSCSDYRMFARLFSDGTCSIFHSERSWACPALRSVHLAYEPPRERSCARRHAGYTDPAAWCSCAGALTVSLRDAHRFAKTCLQFDAPRLALFKMSGVEPVDPNERAPLDEIADIVEISATVDQAAIAQSEWHSCTDFELRALLLDCPYFWNKKRILKTGANLSFERHIIRRSDPAPLDMHVFISPWSNSQARDCWELVHENIRRLSGLTLVMEQFVLFNEQYMNTTPHHAATRRQPNAVAEPWGRFCGALDPPAPLLERFVFDRQTYGDIQHSDLPEHLFSGEAPRLRFCLLKGVMLPSQPIKAFANLVSFHYCAVPHTTELHMWLLDGILAGLPSLETLTLQGHSFVLDQDFGVGFPQSSQAAAGGGRSPSILRTVRILNVRSPYTDFMAPWRTWTLGPSTAWHAFFRAWGVTPFECTDSATSSPDDFGAPTNILLAYPTVESVKVILPHFELQSGSTTVVVFRECWHLEFFASNPLLYAHLQHLTINEWYWPKEGALRDGLHVETLCIILASRQDFATFAAFFRGPIGCSLFQAEGAWSCPALRAVHLKYTGVRIVSPQAIGCDVGLPHSPPQRYSADVEALPISLRETRRFVAMCLNFSRNRLVALELSGVDPVDPDAWELLYAVAEDVRISSIVDRALVDRVV</sequence>
<dbReference type="EMBL" id="JH687832">
    <property type="protein sequence ID" value="EJD37981.1"/>
    <property type="molecule type" value="Genomic_DNA"/>
</dbReference>
<protein>
    <submittedName>
        <fullName evidence="1">Uncharacterized protein</fullName>
    </submittedName>
</protein>
<accession>J0DBK2</accession>
<dbReference type="AlphaFoldDB" id="J0DBK2"/>
<dbReference type="InParanoid" id="J0DBK2"/>
<gene>
    <name evidence="1" type="ORF">AURDEDRAFT_172980</name>
</gene>
<dbReference type="KEGG" id="adl:AURDEDRAFT_172980"/>
<dbReference type="Proteomes" id="UP000006514">
    <property type="component" value="Unassembled WGS sequence"/>
</dbReference>
<proteinExistence type="predicted"/>